<dbReference type="EMBL" id="WOSW01000012">
    <property type="protein sequence ID" value="NHO32577.1"/>
    <property type="molecule type" value="Genomic_DNA"/>
</dbReference>
<dbReference type="Pfam" id="PF13416">
    <property type="entry name" value="SBP_bac_8"/>
    <property type="match status" value="1"/>
</dbReference>
<name>A0ABX0K9Y3_9PROT</name>
<keyword evidence="3" id="KW-1185">Reference proteome</keyword>
<accession>A0ABX0K9Y3</accession>
<evidence type="ECO:0000313" key="2">
    <source>
        <dbReference type="EMBL" id="NHO32577.1"/>
    </source>
</evidence>
<gene>
    <name evidence="2" type="ORF">GOB84_08385</name>
</gene>
<keyword evidence="1" id="KW-0732">Signal</keyword>
<protein>
    <submittedName>
        <fullName evidence="2">Extracellular solute-binding protein</fullName>
    </submittedName>
</protein>
<comment type="caution">
    <text evidence="2">The sequence shown here is derived from an EMBL/GenBank/DDBJ whole genome shotgun (WGS) entry which is preliminary data.</text>
</comment>
<sequence length="343" mass="37341">MALRCLLSAVLAVAAGLASLRAEAHPVRVRPPAIVVGVPPGTLSTVLNDVLWRPFIRNTHQRVTAVIWDGTLSTLRQKPGAARHNWSLLLVEDEVAQAGCRDGVFLASEAVASAAQDSTACYSAGPSLDFALAWDTSRFHGTPNWADFWDVARHPGKRGLRADPRSTLEVALLSDGVPPDAVYRVLSTPEGLDHAFRRLNQLRPYIVWWTTSTEAIRILTTGAALMGMAATVDVLATNAASPNPGFGLLPSPLFRVNYDWVIPSDTARGIAAARGLRTWATAPEQKNALTLRLSGTQDGEMAQIIRTGPGIPHFLPPLPLNNAFWHDHLPAIEERFRQWMSEH</sequence>
<reference evidence="2 3" key="1">
    <citation type="journal article" date="2020" name="Int. J. Syst. Evol. Microbiol.">
        <title>Novel acetic acid bacteria from cider fermentations: Acetobacter conturbans sp. nov. and Acetobacter fallax sp. nov.</title>
        <authorList>
            <person name="Sombolestani A.S."/>
            <person name="Cleenwerck I."/>
            <person name="Cnockaert M."/>
            <person name="Borremans W."/>
            <person name="Wieme A.D."/>
            <person name="De Vuyst L."/>
            <person name="Vandamme P."/>
        </authorList>
    </citation>
    <scope>NUCLEOTIDE SEQUENCE [LARGE SCALE GENOMIC DNA]</scope>
    <source>
        <strain evidence="2 3">LMG 1637</strain>
    </source>
</reference>
<dbReference type="InterPro" id="IPR006059">
    <property type="entry name" value="SBP"/>
</dbReference>
<evidence type="ECO:0000313" key="3">
    <source>
        <dbReference type="Proteomes" id="UP000615326"/>
    </source>
</evidence>
<evidence type="ECO:0000256" key="1">
    <source>
        <dbReference type="SAM" id="SignalP"/>
    </source>
</evidence>
<feature type="signal peptide" evidence="1">
    <location>
        <begin position="1"/>
        <end position="24"/>
    </location>
</feature>
<dbReference type="SUPFAM" id="SSF53850">
    <property type="entry name" value="Periplasmic binding protein-like II"/>
    <property type="match status" value="1"/>
</dbReference>
<organism evidence="2 3">
    <name type="scientific">Acetobacter fallax</name>
    <dbReference type="NCBI Taxonomy" id="1737473"/>
    <lineage>
        <taxon>Bacteria</taxon>
        <taxon>Pseudomonadati</taxon>
        <taxon>Pseudomonadota</taxon>
        <taxon>Alphaproteobacteria</taxon>
        <taxon>Acetobacterales</taxon>
        <taxon>Acetobacteraceae</taxon>
        <taxon>Acetobacter</taxon>
    </lineage>
</organism>
<dbReference type="Proteomes" id="UP000615326">
    <property type="component" value="Unassembled WGS sequence"/>
</dbReference>
<proteinExistence type="predicted"/>
<feature type="chain" id="PRO_5047465006" evidence="1">
    <location>
        <begin position="25"/>
        <end position="343"/>
    </location>
</feature>
<dbReference type="Gene3D" id="3.40.190.10">
    <property type="entry name" value="Periplasmic binding protein-like II"/>
    <property type="match status" value="2"/>
</dbReference>